<organism evidence="2 3">
    <name type="scientific">Pedobacter panaciterrae</name>
    <dbReference type="NCBI Taxonomy" id="363849"/>
    <lineage>
        <taxon>Bacteria</taxon>
        <taxon>Pseudomonadati</taxon>
        <taxon>Bacteroidota</taxon>
        <taxon>Sphingobacteriia</taxon>
        <taxon>Sphingobacteriales</taxon>
        <taxon>Sphingobacteriaceae</taxon>
        <taxon>Pedobacter</taxon>
    </lineage>
</organism>
<dbReference type="SUPFAM" id="SSF49265">
    <property type="entry name" value="Fibronectin type III"/>
    <property type="match status" value="1"/>
</dbReference>
<evidence type="ECO:0000259" key="1">
    <source>
        <dbReference type="PROSITE" id="PS50853"/>
    </source>
</evidence>
<gene>
    <name evidence="2" type="ORF">WAE58_26035</name>
</gene>
<evidence type="ECO:0000313" key="2">
    <source>
        <dbReference type="EMBL" id="MEJ2905933.1"/>
    </source>
</evidence>
<dbReference type="InterPro" id="IPR013783">
    <property type="entry name" value="Ig-like_fold"/>
</dbReference>
<evidence type="ECO:0000313" key="3">
    <source>
        <dbReference type="Proteomes" id="UP001378956"/>
    </source>
</evidence>
<name>A0ABU8NVB0_9SPHI</name>
<dbReference type="InterPro" id="IPR003961">
    <property type="entry name" value="FN3_dom"/>
</dbReference>
<accession>A0ABU8NVB0</accession>
<feature type="non-terminal residue" evidence="2">
    <location>
        <position position="1"/>
    </location>
</feature>
<proteinExistence type="predicted"/>
<protein>
    <submittedName>
        <fullName evidence="2">Gliding motility-associated C-terminal domain-containing protein</fullName>
    </submittedName>
</protein>
<dbReference type="Pfam" id="PF19081">
    <property type="entry name" value="Ig_7"/>
    <property type="match status" value="4"/>
</dbReference>
<dbReference type="Gene3D" id="2.60.40.10">
    <property type="entry name" value="Immunoglobulins"/>
    <property type="match status" value="1"/>
</dbReference>
<dbReference type="InterPro" id="IPR036116">
    <property type="entry name" value="FN3_sf"/>
</dbReference>
<dbReference type="Pfam" id="PF13585">
    <property type="entry name" value="CHU_C"/>
    <property type="match status" value="1"/>
</dbReference>
<keyword evidence="3" id="KW-1185">Reference proteome</keyword>
<sequence length="557" mass="57769">TVRGDNRCDNTAATAKVVTVTVNPPATAADIVVAGAGSPFCAGTTATLTASSTTATNPVFTWYSDAALTNAVFTGAEFTTPVLTATTTYYVTVRAANKCENTAATAKVVTITVNPLPETPDVASAGTSICSGESTVLKVANAEAGILYQWYSELAGGTLLFTGEEFTTPTLTTNTDYYVLAVSASGCGNATGRTKVTVTVSPKPQTPIVVSAVVDACIGTPAVLSVSSPQTNGVTYKWYTTPIAGTAVGTGTSFTTPAITTTTTYYVEASTASCVSTGRTAVKVNASPIPTAPPAISGAEGPLCSGTTATLSVTNPDAALTYSWYTAATGGTSIAQGVTFTTPALTTTTTYYVESSNATGCSSTTRTSVVVTVLGKLEAPVVTVKENKATEITFQWNPIPGATAYEVSLDNGLTWVAPTGGATGTTYLVAGLKPDQSVTIRVRAKGQLDCQLSDATSLTAKSDNPLGNTIFVPNTFTPNNDGKNDILYVYGNTIAKMKLRVYNQWGQFIYESLNIQNGWDGTYKGDIQPNGVYVYFLEAEFNDGTKTTKKGTITLLR</sequence>
<dbReference type="PROSITE" id="PS50853">
    <property type="entry name" value="FN3"/>
    <property type="match status" value="1"/>
</dbReference>
<dbReference type="Proteomes" id="UP001378956">
    <property type="component" value="Unassembled WGS sequence"/>
</dbReference>
<dbReference type="CDD" id="cd00063">
    <property type="entry name" value="FN3"/>
    <property type="match status" value="1"/>
</dbReference>
<feature type="domain" description="Fibronectin type-III" evidence="1">
    <location>
        <begin position="379"/>
        <end position="463"/>
    </location>
</feature>
<dbReference type="NCBIfam" id="TIGR04131">
    <property type="entry name" value="Bac_Flav_CTERM"/>
    <property type="match status" value="1"/>
</dbReference>
<dbReference type="InterPro" id="IPR044023">
    <property type="entry name" value="Ig_7"/>
</dbReference>
<comment type="caution">
    <text evidence="2">The sequence shown here is derived from an EMBL/GenBank/DDBJ whole genome shotgun (WGS) entry which is preliminary data.</text>
</comment>
<dbReference type="EMBL" id="JBBEUB010000018">
    <property type="protein sequence ID" value="MEJ2905933.1"/>
    <property type="molecule type" value="Genomic_DNA"/>
</dbReference>
<dbReference type="InterPro" id="IPR026341">
    <property type="entry name" value="T9SS_type_B"/>
</dbReference>
<dbReference type="RefSeq" id="WP_337718260.1">
    <property type="nucleotide sequence ID" value="NZ_JBBEUB010000018.1"/>
</dbReference>
<reference evidence="2 3" key="1">
    <citation type="submission" date="2024-03" db="EMBL/GenBank/DDBJ databases">
        <title>Sequence of Lycoming College Course Isolates.</title>
        <authorList>
            <person name="Plotts O."/>
            <person name="Newman J."/>
        </authorList>
    </citation>
    <scope>NUCLEOTIDE SEQUENCE [LARGE SCALE GENOMIC DNA]</scope>
    <source>
        <strain evidence="2 3">CJB-3</strain>
    </source>
</reference>